<dbReference type="Gene3D" id="1.10.3160.10">
    <property type="entry name" value="Bbcrasp-1"/>
    <property type="match status" value="1"/>
</dbReference>
<gene>
    <name evidence="2" type="ORF">OY14_04675</name>
</gene>
<keyword evidence="2" id="KW-0449">Lipoprotein</keyword>
<name>A0A0A7V3G4_9SPIR</name>
<dbReference type="NCBIfam" id="NF033728">
    <property type="entry name" value="borfam54_1"/>
    <property type="match status" value="1"/>
</dbReference>
<keyword evidence="2" id="KW-0614">Plasmid</keyword>
<reference evidence="2 3" key="1">
    <citation type="journal article" date="2015" name="Genome Announc.">
        <title>Genome Sequence of Borrelia chilensis VA1, a South American Member of the Lyme Borreliosis Group.</title>
        <authorList>
            <person name="Huang W."/>
            <person name="Ojaimi C."/>
            <person name="Fallon J.T."/>
            <person name="Travisany D."/>
            <person name="Maass A."/>
            <person name="Ivanova L."/>
            <person name="Tomova A."/>
            <person name="Gonzalez-Acuna D."/>
            <person name="Godfrey H.P."/>
            <person name="Cabello F.C."/>
        </authorList>
    </citation>
    <scope>NUCLEOTIDE SEQUENCE [LARGE SCALE GENOMIC DNA]</scope>
    <source>
        <strain evidence="2 3">VA1</strain>
        <plasmid evidence="2">lp54</plasmid>
    </source>
</reference>
<feature type="chain" id="PRO_5002047766" evidence="1">
    <location>
        <begin position="24"/>
        <end position="401"/>
    </location>
</feature>
<dbReference type="KEGG" id="bchi:OY14_04675"/>
<evidence type="ECO:0000313" key="2">
    <source>
        <dbReference type="EMBL" id="AJA90747.1"/>
    </source>
</evidence>
<keyword evidence="3" id="KW-1185">Reference proteome</keyword>
<dbReference type="Pfam" id="PF05714">
    <property type="entry name" value="PFam54_60"/>
    <property type="match status" value="1"/>
</dbReference>
<dbReference type="EMBL" id="CP009912">
    <property type="protein sequence ID" value="AJA90747.1"/>
    <property type="molecule type" value="Genomic_DNA"/>
</dbReference>
<organism evidence="2 3">
    <name type="scientific">Borreliella chilensis</name>
    <dbReference type="NCBI Taxonomy" id="1245910"/>
    <lineage>
        <taxon>Bacteria</taxon>
        <taxon>Pseudomonadati</taxon>
        <taxon>Spirochaetota</taxon>
        <taxon>Spirochaetia</taxon>
        <taxon>Spirochaetales</taxon>
        <taxon>Borreliaceae</taxon>
        <taxon>Borreliella</taxon>
    </lineage>
</organism>
<dbReference type="HOGENOM" id="CLU_661688_0_0_12"/>
<dbReference type="Proteomes" id="UP000030940">
    <property type="component" value="Plasmid lp54"/>
</dbReference>
<dbReference type="InterPro" id="IPR008421">
    <property type="entry name" value="Borrelia_lipoprotein_PFam54/60"/>
</dbReference>
<dbReference type="AlphaFoldDB" id="A0A0A7V3G4"/>
<evidence type="ECO:0000313" key="3">
    <source>
        <dbReference type="Proteomes" id="UP000030940"/>
    </source>
</evidence>
<sequence>MKTKSLIYLKLIALFLSSCTIDANLSKGYKNKVEELLNSTTNDQAIITINTSSNNKNDQTNNNKIEASQKQLQPTKNKELRILQHKANPSGPYEKNTKIVATKIEIVPQKQTTSTQIATTAPIITKTPNQKIGKFQNQNSNYNLSQPPIGPNLKSTQIDNFPTIFKQTKPNFIQTSYKQIGKSQTLKNKILKKISEEKIKLENNKGFRETYDQFKMKDSAFTLIDVISNISVFDRSYAPKLSSNTPEAENERNKFYAIMDFDQLKIEQFGSIMETLYKEDQNHNLIRSLIISGLGIQISFELAIKELDKKIEILSKEYLNNKIRSFDFDIKLKELDLKFNTILAQKKEWSKYIDTLITNANSNSSLKNPKSLAEYIQTKYLDKMQNARQSVLDMYIEITEF</sequence>
<geneLocation type="plasmid" evidence="2 3">
    <name>lp54</name>
</geneLocation>
<accession>A0A0A7V3G4</accession>
<evidence type="ECO:0000256" key="1">
    <source>
        <dbReference type="SAM" id="SignalP"/>
    </source>
</evidence>
<protein>
    <submittedName>
        <fullName evidence="2">Lipoprotein</fullName>
    </submittedName>
</protein>
<keyword evidence="1" id="KW-0732">Signal</keyword>
<feature type="signal peptide" evidence="1">
    <location>
        <begin position="1"/>
        <end position="23"/>
    </location>
</feature>
<proteinExistence type="predicted"/>